<sequence>MSPSHHPFTKRNKMPLSAPPALPLHLLLCFFFLSPPSSSALTPDGLSLLALKAAVSSDPARSLSSWSESDPSPCHWAGVACGRGRRVASLFLPGKNLSGYIPSELGLLGSLRRLNLAGNNFSQPIPSRLFNATSLVSLDLSRNSLSGPVPTQIKNLRNLAHLDLSSNSLDGSLPEALAKLGSLSGTLNLSYNGFSGQVPASYGRFPVMVSLDLGHNNLTGKIPQVGSLLNQGPTAFAGNPGLCGFPLSAPCPQALDPSASARPEDPESPKSNRIHSSLAGDGGMAQKKSNSLLIPVLSGLSVIAGVVFVSVWFVRRKQTRFGRDKSGKEKAAAAAVEETADLEGQKGKFVVLDEGFDLELEDLLRASAYVVGKSRSGIVYKVVVGRGGSGGGSAAAAGVAVAVRRLSEGDAAWRLKEFESEVEAIARVNHPNVVRLRAYYYASDEKLLVSDFIRNGCLYAALHGGPSKSSPPLSWALRLKIAQGTARGLAYIHEHSPRKYVHGNLKSTKILLDDEFQPHISGFGLNRLISGTPGFTASSSKKHGSNNQTVLSSAMELKMPAPSVAYLAPETRVSSTKVTQKSDVYSFGIVLMEILTGQVPDAGPDNDGKGLENLVRKVFREERPLSDIIDPDLLHEVHAKKQVVAAFHVALNCTELDPELRPRMRVVYESLDRIKVR</sequence>
<feature type="domain" description="Protein kinase" evidence="13">
    <location>
        <begin position="365"/>
        <end position="674"/>
    </location>
</feature>
<dbReference type="FunFam" id="3.80.10.10:FF:000129">
    <property type="entry name" value="Leucine-rich repeat receptor-like kinase"/>
    <property type="match status" value="1"/>
</dbReference>
<keyword evidence="6" id="KW-0677">Repeat</keyword>
<dbReference type="FunFam" id="3.80.10.10:FF:000722">
    <property type="entry name" value="Leucine-rich repeat receptor-like protein kinase"/>
    <property type="match status" value="1"/>
</dbReference>
<dbReference type="InterPro" id="IPR011009">
    <property type="entry name" value="Kinase-like_dom_sf"/>
</dbReference>
<feature type="region of interest" description="Disordered" evidence="10">
    <location>
        <begin position="254"/>
        <end position="282"/>
    </location>
</feature>
<gene>
    <name evidence="14" type="ORF">EUGRSUZ_A02416</name>
</gene>
<organism evidence="14">
    <name type="scientific">Eucalyptus grandis</name>
    <name type="common">Flooded gum</name>
    <dbReference type="NCBI Taxonomy" id="71139"/>
    <lineage>
        <taxon>Eukaryota</taxon>
        <taxon>Viridiplantae</taxon>
        <taxon>Streptophyta</taxon>
        <taxon>Embryophyta</taxon>
        <taxon>Tracheophyta</taxon>
        <taxon>Spermatophyta</taxon>
        <taxon>Magnoliopsida</taxon>
        <taxon>eudicotyledons</taxon>
        <taxon>Gunneridae</taxon>
        <taxon>Pentapetalae</taxon>
        <taxon>rosids</taxon>
        <taxon>malvids</taxon>
        <taxon>Myrtales</taxon>
        <taxon>Myrtaceae</taxon>
        <taxon>Myrtoideae</taxon>
        <taxon>Eucalypteae</taxon>
        <taxon>Eucalyptus</taxon>
    </lineage>
</organism>
<evidence type="ECO:0000256" key="8">
    <source>
        <dbReference type="ARBA" id="ARBA00023136"/>
    </source>
</evidence>
<feature type="chain" id="PRO_5001570349" description="Protein kinase domain-containing protein" evidence="12">
    <location>
        <begin position="41"/>
        <end position="677"/>
    </location>
</feature>
<dbReference type="PANTHER" id="PTHR48007:SF8">
    <property type="entry name" value="RECEPTOR PROTEIN KINASE-LIKE PROTEIN ZAR1"/>
    <property type="match status" value="1"/>
</dbReference>
<dbReference type="InterPro" id="IPR000719">
    <property type="entry name" value="Prot_kinase_dom"/>
</dbReference>
<dbReference type="OMA" id="TWKFKEF"/>
<feature type="transmembrane region" description="Helical" evidence="11">
    <location>
        <begin position="292"/>
        <end position="314"/>
    </location>
</feature>
<keyword evidence="3" id="KW-0433">Leucine-rich repeat</keyword>
<dbReference type="InterPro" id="IPR013210">
    <property type="entry name" value="LRR_N_plant-typ"/>
</dbReference>
<feature type="signal peptide" evidence="12">
    <location>
        <begin position="1"/>
        <end position="40"/>
    </location>
</feature>
<evidence type="ECO:0000256" key="11">
    <source>
        <dbReference type="SAM" id="Phobius"/>
    </source>
</evidence>
<dbReference type="Gramene" id="KCW90271">
    <property type="protein sequence ID" value="KCW90271"/>
    <property type="gene ID" value="EUGRSUZ_A02416"/>
</dbReference>
<dbReference type="Gene3D" id="3.30.200.20">
    <property type="entry name" value="Phosphorylase Kinase, domain 1"/>
    <property type="match status" value="1"/>
</dbReference>
<accession>A0A059DIP1</accession>
<dbReference type="Gene3D" id="3.80.10.10">
    <property type="entry name" value="Ribonuclease Inhibitor"/>
    <property type="match status" value="2"/>
</dbReference>
<protein>
    <recommendedName>
        <fullName evidence="13">Protein kinase domain-containing protein</fullName>
    </recommendedName>
</protein>
<evidence type="ECO:0000256" key="9">
    <source>
        <dbReference type="ARBA" id="ARBA00023170"/>
    </source>
</evidence>
<keyword evidence="8 11" id="KW-0472">Membrane</keyword>
<dbReference type="GO" id="GO:0005886">
    <property type="term" value="C:plasma membrane"/>
    <property type="evidence" value="ECO:0000318"/>
    <property type="project" value="GO_Central"/>
</dbReference>
<dbReference type="SUPFAM" id="SSF52058">
    <property type="entry name" value="L domain-like"/>
    <property type="match status" value="1"/>
</dbReference>
<dbReference type="SMART" id="SM00369">
    <property type="entry name" value="LRR_TYP"/>
    <property type="match status" value="2"/>
</dbReference>
<dbReference type="InterPro" id="IPR001611">
    <property type="entry name" value="Leu-rich_rpt"/>
</dbReference>
<dbReference type="OrthoDB" id="1911848at2759"/>
<dbReference type="InterPro" id="IPR032675">
    <property type="entry name" value="LRR_dom_sf"/>
</dbReference>
<dbReference type="Gene3D" id="1.10.510.10">
    <property type="entry name" value="Transferase(Phosphotransferase) domain 1"/>
    <property type="match status" value="1"/>
</dbReference>
<dbReference type="Pfam" id="PF13855">
    <property type="entry name" value="LRR_8"/>
    <property type="match status" value="1"/>
</dbReference>
<dbReference type="PROSITE" id="PS50011">
    <property type="entry name" value="PROTEIN_KINASE_DOM"/>
    <property type="match status" value="1"/>
</dbReference>
<dbReference type="FunCoup" id="A0A059DIP1">
    <property type="interactions" value="1201"/>
</dbReference>
<dbReference type="GO" id="GO:0004674">
    <property type="term" value="F:protein serine/threonine kinase activity"/>
    <property type="evidence" value="ECO:0000318"/>
    <property type="project" value="GO_Central"/>
</dbReference>
<keyword evidence="9" id="KW-0675">Receptor</keyword>
<dbReference type="Pfam" id="PF07714">
    <property type="entry name" value="PK_Tyr_Ser-Thr"/>
    <property type="match status" value="1"/>
</dbReference>
<dbReference type="InterPro" id="IPR001245">
    <property type="entry name" value="Ser-Thr/Tyr_kinase_cat_dom"/>
</dbReference>
<keyword evidence="7 11" id="KW-1133">Transmembrane helix</keyword>
<evidence type="ECO:0000313" key="14">
    <source>
        <dbReference type="EMBL" id="KCW90271.1"/>
    </source>
</evidence>
<evidence type="ECO:0000256" key="2">
    <source>
        <dbReference type="ARBA" id="ARBA00022553"/>
    </source>
</evidence>
<dbReference type="InterPro" id="IPR046959">
    <property type="entry name" value="PRK1-6/SRF4-like"/>
</dbReference>
<evidence type="ECO:0000256" key="6">
    <source>
        <dbReference type="ARBA" id="ARBA00022737"/>
    </source>
</evidence>
<proteinExistence type="predicted"/>
<evidence type="ECO:0000256" key="1">
    <source>
        <dbReference type="ARBA" id="ARBA00004167"/>
    </source>
</evidence>
<evidence type="ECO:0000256" key="3">
    <source>
        <dbReference type="ARBA" id="ARBA00022614"/>
    </source>
</evidence>
<keyword evidence="5 12" id="KW-0732">Signal</keyword>
<dbReference type="InterPro" id="IPR003591">
    <property type="entry name" value="Leu-rich_rpt_typical-subtyp"/>
</dbReference>
<dbReference type="InParanoid" id="A0A059DIP1"/>
<dbReference type="Pfam" id="PF08263">
    <property type="entry name" value="LRRNT_2"/>
    <property type="match status" value="1"/>
</dbReference>
<keyword evidence="2" id="KW-0597">Phosphoprotein</keyword>
<dbReference type="STRING" id="71139.A0A059DIP1"/>
<dbReference type="GO" id="GO:0005524">
    <property type="term" value="F:ATP binding"/>
    <property type="evidence" value="ECO:0007669"/>
    <property type="project" value="InterPro"/>
</dbReference>
<dbReference type="PANTHER" id="PTHR48007">
    <property type="entry name" value="LEUCINE-RICH REPEAT RECEPTOR-LIKE PROTEIN KINASE PXC1"/>
    <property type="match status" value="1"/>
</dbReference>
<dbReference type="SUPFAM" id="SSF56112">
    <property type="entry name" value="Protein kinase-like (PK-like)"/>
    <property type="match status" value="1"/>
</dbReference>
<name>A0A059DIP1_EUCGR</name>
<dbReference type="PRINTS" id="PR00019">
    <property type="entry name" value="LEURICHRPT"/>
</dbReference>
<dbReference type="EMBL" id="KK198753">
    <property type="protein sequence ID" value="KCW90271.1"/>
    <property type="molecule type" value="Genomic_DNA"/>
</dbReference>
<keyword evidence="4 11" id="KW-0812">Transmembrane</keyword>
<reference evidence="14" key="1">
    <citation type="submission" date="2013-07" db="EMBL/GenBank/DDBJ databases">
        <title>The genome of Eucalyptus grandis.</title>
        <authorList>
            <person name="Schmutz J."/>
            <person name="Hayes R."/>
            <person name="Myburg A."/>
            <person name="Tuskan G."/>
            <person name="Grattapaglia D."/>
            <person name="Rokhsar D.S."/>
        </authorList>
    </citation>
    <scope>NUCLEOTIDE SEQUENCE</scope>
    <source>
        <tissue evidence="14">Leaf extractions</tissue>
    </source>
</reference>
<evidence type="ECO:0000256" key="7">
    <source>
        <dbReference type="ARBA" id="ARBA00022989"/>
    </source>
</evidence>
<comment type="subcellular location">
    <subcellularLocation>
        <location evidence="1">Membrane</location>
        <topology evidence="1">Single-pass membrane protein</topology>
    </subcellularLocation>
</comment>
<dbReference type="AlphaFoldDB" id="A0A059DIP1"/>
<evidence type="ECO:0000256" key="4">
    <source>
        <dbReference type="ARBA" id="ARBA00022692"/>
    </source>
</evidence>
<dbReference type="Pfam" id="PF00560">
    <property type="entry name" value="LRR_1"/>
    <property type="match status" value="1"/>
</dbReference>
<dbReference type="eggNOG" id="ENOG502QTZV">
    <property type="taxonomic scope" value="Eukaryota"/>
</dbReference>
<evidence type="ECO:0000256" key="12">
    <source>
        <dbReference type="SAM" id="SignalP"/>
    </source>
</evidence>
<evidence type="ECO:0000259" key="13">
    <source>
        <dbReference type="PROSITE" id="PS50011"/>
    </source>
</evidence>
<evidence type="ECO:0000256" key="10">
    <source>
        <dbReference type="SAM" id="MobiDB-lite"/>
    </source>
</evidence>
<dbReference type="KEGG" id="egr:104445511"/>
<evidence type="ECO:0000256" key="5">
    <source>
        <dbReference type="ARBA" id="ARBA00022729"/>
    </source>
</evidence>